<dbReference type="PANTHER" id="PTHR36456">
    <property type="entry name" value="UPF0232 PROTEIN SCO3875"/>
    <property type="match status" value="1"/>
</dbReference>
<protein>
    <recommendedName>
        <fullName evidence="3">DUF721 domain-containing protein</fullName>
    </recommendedName>
</protein>
<dbReference type="EMBL" id="FLUO01000001">
    <property type="protein sequence ID" value="SBW03266.1"/>
    <property type="molecule type" value="Genomic_DNA"/>
</dbReference>
<dbReference type="PIRSF" id="PIRSF032064">
    <property type="entry name" value="UCP032064"/>
    <property type="match status" value="1"/>
</dbReference>
<proteinExistence type="predicted"/>
<organism evidence="2">
    <name type="scientific">uncultured Alphaproteobacteria bacterium</name>
    <dbReference type="NCBI Taxonomy" id="91750"/>
    <lineage>
        <taxon>Bacteria</taxon>
        <taxon>Pseudomonadati</taxon>
        <taxon>Pseudomonadota</taxon>
        <taxon>Alphaproteobacteria</taxon>
        <taxon>environmental samples</taxon>
    </lineage>
</organism>
<evidence type="ECO:0000313" key="2">
    <source>
        <dbReference type="EMBL" id="SBW03266.1"/>
    </source>
</evidence>
<accession>A0A212JUZ0</accession>
<feature type="compositionally biased region" description="Pro residues" evidence="1">
    <location>
        <begin position="120"/>
        <end position="136"/>
    </location>
</feature>
<sequence>MKKSAAPVEAPKPRRRRLHPLGLAVAAIVKPLVGKKGFLDVDILARWAEIVGPDIAACAVPLRVQKPRAGSADGATLVVRVGASAYGMVLRHSEPEVLARINGHFGYAAVAKLKIELGTLPPPKPAPRPKPPPPELSPEEAARCEAVSDPGLREALARLARTMKTRPGG</sequence>
<evidence type="ECO:0008006" key="3">
    <source>
        <dbReference type="Google" id="ProtNLM"/>
    </source>
</evidence>
<dbReference type="Pfam" id="PF05258">
    <property type="entry name" value="DciA"/>
    <property type="match status" value="1"/>
</dbReference>
<dbReference type="AlphaFoldDB" id="A0A212JUZ0"/>
<gene>
    <name evidence="2" type="ORF">KL86APRO_11702</name>
</gene>
<feature type="region of interest" description="Disordered" evidence="1">
    <location>
        <begin position="119"/>
        <end position="150"/>
    </location>
</feature>
<dbReference type="InterPro" id="IPR007922">
    <property type="entry name" value="DciA-like"/>
</dbReference>
<dbReference type="InterPro" id="IPR010593">
    <property type="entry name" value="DUF1159"/>
</dbReference>
<dbReference type="PANTHER" id="PTHR36456:SF1">
    <property type="entry name" value="UPF0232 PROTEIN SCO3875"/>
    <property type="match status" value="1"/>
</dbReference>
<name>A0A212JUZ0_9PROT</name>
<evidence type="ECO:0000256" key="1">
    <source>
        <dbReference type="SAM" id="MobiDB-lite"/>
    </source>
</evidence>
<reference evidence="2" key="1">
    <citation type="submission" date="2016-04" db="EMBL/GenBank/DDBJ databases">
        <authorList>
            <person name="Evans L.H."/>
            <person name="Alamgir A."/>
            <person name="Owens N."/>
            <person name="Weber N.D."/>
            <person name="Virtaneva K."/>
            <person name="Barbian K."/>
            <person name="Babar A."/>
            <person name="Rosenke K."/>
        </authorList>
    </citation>
    <scope>NUCLEOTIDE SEQUENCE</scope>
    <source>
        <strain evidence="2">86</strain>
    </source>
</reference>